<keyword evidence="1" id="KW-0560">Oxidoreductase</keyword>
<evidence type="ECO:0000256" key="1">
    <source>
        <dbReference type="ARBA" id="ARBA00023002"/>
    </source>
</evidence>
<dbReference type="AlphaFoldDB" id="A0A8B8EK15"/>
<dbReference type="GeneID" id="111134852"/>
<evidence type="ECO:0000313" key="2">
    <source>
        <dbReference type="Proteomes" id="UP000694844"/>
    </source>
</evidence>
<dbReference type="FunFam" id="3.40.50.720:FF:000084">
    <property type="entry name" value="Short-chain dehydrogenase reductase"/>
    <property type="match status" value="1"/>
</dbReference>
<evidence type="ECO:0000313" key="3">
    <source>
        <dbReference type="RefSeq" id="XP_022340021.1"/>
    </source>
</evidence>
<dbReference type="PANTHER" id="PTHR43658:SF8">
    <property type="entry name" value="17-BETA-HYDROXYSTEROID DEHYDROGENASE 14-RELATED"/>
    <property type="match status" value="1"/>
</dbReference>
<gene>
    <name evidence="3" type="primary">LOC111134852</name>
</gene>
<dbReference type="PANTHER" id="PTHR43658">
    <property type="entry name" value="SHORT-CHAIN DEHYDROGENASE/REDUCTASE"/>
    <property type="match status" value="1"/>
</dbReference>
<dbReference type="PRINTS" id="PR00081">
    <property type="entry name" value="GDHRDH"/>
</dbReference>
<dbReference type="KEGG" id="cvn:111134852"/>
<dbReference type="GO" id="GO:0005739">
    <property type="term" value="C:mitochondrion"/>
    <property type="evidence" value="ECO:0007669"/>
    <property type="project" value="TreeGrafter"/>
</dbReference>
<dbReference type="InterPro" id="IPR002347">
    <property type="entry name" value="SDR_fam"/>
</dbReference>
<proteinExistence type="predicted"/>
<dbReference type="Pfam" id="PF13561">
    <property type="entry name" value="adh_short_C2"/>
    <property type="match status" value="1"/>
</dbReference>
<name>A0A8B8EK15_CRAVI</name>
<dbReference type="Gene3D" id="3.40.50.720">
    <property type="entry name" value="NAD(P)-binding Rossmann-like Domain"/>
    <property type="match status" value="1"/>
</dbReference>
<organism evidence="2 3">
    <name type="scientific">Crassostrea virginica</name>
    <name type="common">Eastern oyster</name>
    <dbReference type="NCBI Taxonomy" id="6565"/>
    <lineage>
        <taxon>Eukaryota</taxon>
        <taxon>Metazoa</taxon>
        <taxon>Spiralia</taxon>
        <taxon>Lophotrochozoa</taxon>
        <taxon>Mollusca</taxon>
        <taxon>Bivalvia</taxon>
        <taxon>Autobranchia</taxon>
        <taxon>Pteriomorphia</taxon>
        <taxon>Ostreida</taxon>
        <taxon>Ostreoidea</taxon>
        <taxon>Ostreidae</taxon>
        <taxon>Crassostrea</taxon>
    </lineage>
</organism>
<dbReference type="GO" id="GO:0006635">
    <property type="term" value="P:fatty acid beta-oxidation"/>
    <property type="evidence" value="ECO:0007669"/>
    <property type="project" value="TreeGrafter"/>
</dbReference>
<dbReference type="SUPFAM" id="SSF51735">
    <property type="entry name" value="NAD(P)-binding Rossmann-fold domains"/>
    <property type="match status" value="1"/>
</dbReference>
<dbReference type="RefSeq" id="XP_022340021.1">
    <property type="nucleotide sequence ID" value="XM_022484313.1"/>
</dbReference>
<reference evidence="3" key="1">
    <citation type="submission" date="2025-08" db="UniProtKB">
        <authorList>
            <consortium name="RefSeq"/>
        </authorList>
    </citation>
    <scope>IDENTIFICATION</scope>
    <source>
        <tissue evidence="3">Whole sample</tissue>
    </source>
</reference>
<accession>A0A8B8EK15</accession>
<dbReference type="InterPro" id="IPR036291">
    <property type="entry name" value="NAD(P)-bd_dom_sf"/>
</dbReference>
<dbReference type="Proteomes" id="UP000694844">
    <property type="component" value="Chromosome 5"/>
</dbReference>
<sequence>MAAFTNRYLQKLRTQLNGGHGKIIRNFSSSHQRNDKVGSQARFFPAMSTPMLPQETFKGKTAFITGGGTGLGKGMTTMLSQLGAQVVITSRKLPVLEKTAQEISDMTGNKVLAVAADVRDPESVKAAVDKCESEFGLPNIVINNAAGNFIAPTERLSPNAFRTVVDIVLNGTAIVTLELGKRLIKANQGASFLSITTIYTASGSGFVTPSASAKIGVEGLTKSLASEWGRYGMRFNCIAPGPIETKGAFSRLDPTGQFKDKLIDVLPVGRLGEVPEIANLACYMVSDYASWMSGSIIRFDGGEYVMRAGEFNDLRVVTNEQWDQLEAMIRKTKGS</sequence>
<dbReference type="GO" id="GO:0008670">
    <property type="term" value="F:2,4-dienoyl-CoA reductase (NADPH) activity"/>
    <property type="evidence" value="ECO:0007669"/>
    <property type="project" value="TreeGrafter"/>
</dbReference>
<protein>
    <submittedName>
        <fullName evidence="3">2,4-dienoyl-CoA reductase, mitochondrial-like</fullName>
    </submittedName>
</protein>
<keyword evidence="2" id="KW-1185">Reference proteome</keyword>
<dbReference type="OrthoDB" id="1888931at2759"/>
<dbReference type="CDD" id="cd05369">
    <property type="entry name" value="TER_DECR_SDR_a"/>
    <property type="match status" value="1"/>
</dbReference>